<comment type="caution">
    <text evidence="4">The sequence shown here is derived from an EMBL/GenBank/DDBJ whole genome shotgun (WGS) entry which is preliminary data.</text>
</comment>
<dbReference type="SMART" id="SM01012">
    <property type="entry name" value="ANTAR"/>
    <property type="match status" value="1"/>
</dbReference>
<accession>A0A561BTF4</accession>
<dbReference type="GO" id="GO:0003723">
    <property type="term" value="F:RNA binding"/>
    <property type="evidence" value="ECO:0007669"/>
    <property type="project" value="InterPro"/>
</dbReference>
<evidence type="ECO:0000256" key="2">
    <source>
        <dbReference type="ARBA" id="ARBA00023163"/>
    </source>
</evidence>
<evidence type="ECO:0000313" key="5">
    <source>
        <dbReference type="Proteomes" id="UP000318380"/>
    </source>
</evidence>
<dbReference type="RefSeq" id="WP_145807541.1">
    <property type="nucleotide sequence ID" value="NZ_VIVK01000001.1"/>
</dbReference>
<keyword evidence="1" id="KW-0805">Transcription regulation</keyword>
<evidence type="ECO:0000256" key="1">
    <source>
        <dbReference type="ARBA" id="ARBA00023015"/>
    </source>
</evidence>
<dbReference type="EMBL" id="VIVK01000001">
    <property type="protein sequence ID" value="TWD82156.1"/>
    <property type="molecule type" value="Genomic_DNA"/>
</dbReference>
<dbReference type="InterPro" id="IPR012074">
    <property type="entry name" value="GAF_ANTAR"/>
</dbReference>
<keyword evidence="5" id="KW-1185">Reference proteome</keyword>
<dbReference type="Gene3D" id="1.10.10.10">
    <property type="entry name" value="Winged helix-like DNA-binding domain superfamily/Winged helix DNA-binding domain"/>
    <property type="match status" value="1"/>
</dbReference>
<dbReference type="InterPro" id="IPR005561">
    <property type="entry name" value="ANTAR"/>
</dbReference>
<dbReference type="InterPro" id="IPR036388">
    <property type="entry name" value="WH-like_DNA-bd_sf"/>
</dbReference>
<sequence>MTEASQQLPPGVVRELAAATTALTEDHDVVGTLTQLLVGCARVTRAEAAGLLVQGPAPGSLELLASTSHRAAELELYQLHTDQGPCIEAIQENAPRSATGLAEVTGRWPQLVGVFLKNDFTGAHASPLRWRGEALGALGLFFADGTAAEGIDDLAQAFADMATLTIVHAGTVSADQVIEQTQAALAERTVIEQAKGVLAYQRGLQMDASFDELLTMAAEQDRPAAQVAAEIVRRAATGDQPS</sequence>
<evidence type="ECO:0000259" key="3">
    <source>
        <dbReference type="PROSITE" id="PS50921"/>
    </source>
</evidence>
<dbReference type="Gene3D" id="3.30.450.40">
    <property type="match status" value="1"/>
</dbReference>
<dbReference type="PROSITE" id="PS50921">
    <property type="entry name" value="ANTAR"/>
    <property type="match status" value="1"/>
</dbReference>
<evidence type="ECO:0000313" key="4">
    <source>
        <dbReference type="EMBL" id="TWD82156.1"/>
    </source>
</evidence>
<keyword evidence="2" id="KW-0804">Transcription</keyword>
<dbReference type="SUPFAM" id="SSF55781">
    <property type="entry name" value="GAF domain-like"/>
    <property type="match status" value="1"/>
</dbReference>
<protein>
    <submittedName>
        <fullName evidence="4">ANTAR domain-containing protein</fullName>
    </submittedName>
</protein>
<dbReference type="OrthoDB" id="3683444at2"/>
<feature type="domain" description="ANTAR" evidence="3">
    <location>
        <begin position="171"/>
        <end position="232"/>
    </location>
</feature>
<dbReference type="PIRSF" id="PIRSF036625">
    <property type="entry name" value="GAF_ANTAR"/>
    <property type="match status" value="1"/>
</dbReference>
<proteinExistence type="predicted"/>
<dbReference type="AlphaFoldDB" id="A0A561BTF4"/>
<reference evidence="4 5" key="1">
    <citation type="submission" date="2019-06" db="EMBL/GenBank/DDBJ databases">
        <title>Sequencing the genomes of 1000 actinobacteria strains.</title>
        <authorList>
            <person name="Klenk H.-P."/>
        </authorList>
    </citation>
    <scope>NUCLEOTIDE SEQUENCE [LARGE SCALE GENOMIC DNA]</scope>
    <source>
        <strain evidence="4 5">DSM 24683</strain>
    </source>
</reference>
<dbReference type="Pfam" id="PF03861">
    <property type="entry name" value="ANTAR"/>
    <property type="match status" value="1"/>
</dbReference>
<gene>
    <name evidence="4" type="ORF">FB561_3284</name>
</gene>
<name>A0A561BTF4_9ACTN</name>
<organism evidence="4 5">
    <name type="scientific">Kribbella amoyensis</name>
    <dbReference type="NCBI Taxonomy" id="996641"/>
    <lineage>
        <taxon>Bacteria</taxon>
        <taxon>Bacillati</taxon>
        <taxon>Actinomycetota</taxon>
        <taxon>Actinomycetes</taxon>
        <taxon>Propionibacteriales</taxon>
        <taxon>Kribbellaceae</taxon>
        <taxon>Kribbella</taxon>
    </lineage>
</organism>
<dbReference type="Proteomes" id="UP000318380">
    <property type="component" value="Unassembled WGS sequence"/>
</dbReference>
<dbReference type="InterPro" id="IPR029016">
    <property type="entry name" value="GAF-like_dom_sf"/>
</dbReference>